<sequence>MAHPARFRDDDPILVRVRKIALSFPGSAERISHGRPNFFTRKTFVHFGATVKGDHESRQWEHAIQVLPEPQERRALLEDDRFFVPGYMGPSGWVGIDLAPASTDWDEVVELIDMSYRTTASKKLIAELDARGR</sequence>
<accession>A0AAU8DLI7</accession>
<dbReference type="SUPFAM" id="SSF142906">
    <property type="entry name" value="YjbR-like"/>
    <property type="match status" value="1"/>
</dbReference>
<reference evidence="1" key="1">
    <citation type="submission" date="2024-05" db="EMBL/GenBank/DDBJ databases">
        <authorList>
            <person name="Cai S.Y."/>
            <person name="Jin L.M."/>
            <person name="Li H.R."/>
        </authorList>
    </citation>
    <scope>NUCLEOTIDE SEQUENCE</scope>
    <source>
        <strain evidence="1">A5-74</strain>
    </source>
</reference>
<evidence type="ECO:0000313" key="1">
    <source>
        <dbReference type="EMBL" id="XCG63038.1"/>
    </source>
</evidence>
<proteinExistence type="predicted"/>
<organism evidence="1">
    <name type="scientific">Nakamurella sp. A5-74</name>
    <dbReference type="NCBI Taxonomy" id="3158264"/>
    <lineage>
        <taxon>Bacteria</taxon>
        <taxon>Bacillati</taxon>
        <taxon>Actinomycetota</taxon>
        <taxon>Actinomycetes</taxon>
        <taxon>Nakamurellales</taxon>
        <taxon>Nakamurellaceae</taxon>
        <taxon>Nakamurella</taxon>
    </lineage>
</organism>
<dbReference type="Pfam" id="PF04237">
    <property type="entry name" value="YjbR"/>
    <property type="match status" value="1"/>
</dbReference>
<dbReference type="InterPro" id="IPR058532">
    <property type="entry name" value="YjbR/MT2646/Rv2570-like"/>
</dbReference>
<name>A0AAU8DLI7_9ACTN</name>
<dbReference type="AlphaFoldDB" id="A0AAU8DLI7"/>
<dbReference type="Gene3D" id="3.90.1150.30">
    <property type="match status" value="1"/>
</dbReference>
<gene>
    <name evidence="1" type="ORF">ABLG96_17770</name>
</gene>
<dbReference type="GO" id="GO:0003677">
    <property type="term" value="F:DNA binding"/>
    <property type="evidence" value="ECO:0007669"/>
    <property type="project" value="UniProtKB-KW"/>
</dbReference>
<keyword evidence="1" id="KW-0238">DNA-binding</keyword>
<dbReference type="RefSeq" id="WP_353648653.1">
    <property type="nucleotide sequence ID" value="NZ_CP159218.1"/>
</dbReference>
<dbReference type="EMBL" id="CP159218">
    <property type="protein sequence ID" value="XCG63038.1"/>
    <property type="molecule type" value="Genomic_DNA"/>
</dbReference>
<protein>
    <submittedName>
        <fullName evidence="1">MmcQ/YjbR family DNA-binding protein</fullName>
    </submittedName>
</protein>
<dbReference type="InterPro" id="IPR038056">
    <property type="entry name" value="YjbR-like_sf"/>
</dbReference>